<proteinExistence type="predicted"/>
<dbReference type="AlphaFoldDB" id="A0A812K3N0"/>
<comment type="caution">
    <text evidence="1">The sequence shown here is derived from an EMBL/GenBank/DDBJ whole genome shotgun (WGS) entry which is preliminary data.</text>
</comment>
<evidence type="ECO:0000313" key="2">
    <source>
        <dbReference type="Proteomes" id="UP000601435"/>
    </source>
</evidence>
<gene>
    <name evidence="1" type="ORF">SNEC2469_LOCUS2733</name>
</gene>
<dbReference type="Proteomes" id="UP000601435">
    <property type="component" value="Unassembled WGS sequence"/>
</dbReference>
<evidence type="ECO:0000313" key="1">
    <source>
        <dbReference type="EMBL" id="CAE7219674.1"/>
    </source>
</evidence>
<name>A0A812K3N0_9DINO</name>
<sequence length="97" mass="10812">MVHRPGEKLQRDCARAVCGEWRNLCGEGGQCCEPRYLLLPAHVLRRRSVSPRAWTEHGHAMGLLEQGPGGHRAECCLARRHLPEGRDEAAWFGDTAA</sequence>
<dbReference type="EMBL" id="CAJNJA010007056">
    <property type="protein sequence ID" value="CAE7219674.1"/>
    <property type="molecule type" value="Genomic_DNA"/>
</dbReference>
<keyword evidence="2" id="KW-1185">Reference proteome</keyword>
<accession>A0A812K3N0</accession>
<reference evidence="1" key="1">
    <citation type="submission" date="2021-02" db="EMBL/GenBank/DDBJ databases">
        <authorList>
            <person name="Dougan E. K."/>
            <person name="Rhodes N."/>
            <person name="Thang M."/>
            <person name="Chan C."/>
        </authorList>
    </citation>
    <scope>NUCLEOTIDE SEQUENCE</scope>
</reference>
<protein>
    <submittedName>
        <fullName evidence="1">Uncharacterized protein</fullName>
    </submittedName>
</protein>
<organism evidence="1 2">
    <name type="scientific">Symbiodinium necroappetens</name>
    <dbReference type="NCBI Taxonomy" id="1628268"/>
    <lineage>
        <taxon>Eukaryota</taxon>
        <taxon>Sar</taxon>
        <taxon>Alveolata</taxon>
        <taxon>Dinophyceae</taxon>
        <taxon>Suessiales</taxon>
        <taxon>Symbiodiniaceae</taxon>
        <taxon>Symbiodinium</taxon>
    </lineage>
</organism>